<dbReference type="EMBL" id="CYRY02042765">
    <property type="protein sequence ID" value="VCX36673.1"/>
    <property type="molecule type" value="Genomic_DNA"/>
</dbReference>
<dbReference type="AlphaFoldDB" id="A0A9X9Q6M7"/>
<protein>
    <submittedName>
        <fullName evidence="1">Uncharacterized protein</fullName>
    </submittedName>
</protein>
<reference evidence="1 2" key="1">
    <citation type="submission" date="2018-10" db="EMBL/GenBank/DDBJ databases">
        <authorList>
            <person name="Ekblom R."/>
            <person name="Jareborg N."/>
        </authorList>
    </citation>
    <scope>NUCLEOTIDE SEQUENCE [LARGE SCALE GENOMIC DNA]</scope>
    <source>
        <tissue evidence="1">Muscle</tissue>
    </source>
</reference>
<evidence type="ECO:0000313" key="2">
    <source>
        <dbReference type="Proteomes" id="UP000269945"/>
    </source>
</evidence>
<gene>
    <name evidence="1" type="ORF">BN2614_LOCUS1</name>
</gene>
<sequence length="77" mass="8644">TNPAAGGPALSQAGHCLCFFVEAEVGRHLVGMECQDARGFVTTFPCPPLRERQGIRKLKILYRKFKLPKCQLRNKFP</sequence>
<dbReference type="Proteomes" id="UP000269945">
    <property type="component" value="Unassembled WGS sequence"/>
</dbReference>
<accession>A0A9X9Q6M7</accession>
<organism evidence="1 2">
    <name type="scientific">Gulo gulo</name>
    <name type="common">Wolverine</name>
    <name type="synonym">Gluton</name>
    <dbReference type="NCBI Taxonomy" id="48420"/>
    <lineage>
        <taxon>Eukaryota</taxon>
        <taxon>Metazoa</taxon>
        <taxon>Chordata</taxon>
        <taxon>Craniata</taxon>
        <taxon>Vertebrata</taxon>
        <taxon>Euteleostomi</taxon>
        <taxon>Mammalia</taxon>
        <taxon>Eutheria</taxon>
        <taxon>Laurasiatheria</taxon>
        <taxon>Carnivora</taxon>
        <taxon>Caniformia</taxon>
        <taxon>Musteloidea</taxon>
        <taxon>Mustelidae</taxon>
        <taxon>Guloninae</taxon>
        <taxon>Gulo</taxon>
    </lineage>
</organism>
<keyword evidence="2" id="KW-1185">Reference proteome</keyword>
<name>A0A9X9Q6M7_GULGU</name>
<proteinExistence type="predicted"/>
<comment type="caution">
    <text evidence="1">The sequence shown here is derived from an EMBL/GenBank/DDBJ whole genome shotgun (WGS) entry which is preliminary data.</text>
</comment>
<feature type="non-terminal residue" evidence="1">
    <location>
        <position position="1"/>
    </location>
</feature>
<evidence type="ECO:0000313" key="1">
    <source>
        <dbReference type="EMBL" id="VCX36673.1"/>
    </source>
</evidence>